<keyword evidence="1" id="KW-1133">Transmembrane helix</keyword>
<dbReference type="InterPro" id="IPR021320">
    <property type="entry name" value="DUF2905"/>
</dbReference>
<gene>
    <name evidence="2" type="ordered locus">Bcell_1492</name>
</gene>
<protein>
    <recommendedName>
        <fullName evidence="4">DUF2905 domain-containing protein</fullName>
    </recommendedName>
</protein>
<dbReference type="Pfam" id="PF11146">
    <property type="entry name" value="DUF2905"/>
    <property type="match status" value="1"/>
</dbReference>
<feature type="transmembrane region" description="Helical" evidence="1">
    <location>
        <begin position="45"/>
        <end position="68"/>
    </location>
</feature>
<evidence type="ECO:0000256" key="1">
    <source>
        <dbReference type="SAM" id="Phobius"/>
    </source>
</evidence>
<evidence type="ECO:0000313" key="2">
    <source>
        <dbReference type="EMBL" id="ADU29755.1"/>
    </source>
</evidence>
<proteinExistence type="predicted"/>
<dbReference type="PANTHER" id="PTHR36443">
    <property type="entry name" value="BSR5223 PROTEIN"/>
    <property type="match status" value="1"/>
</dbReference>
<keyword evidence="1" id="KW-0812">Transmembrane</keyword>
<organism evidence="2 3">
    <name type="scientific">Evansella cellulosilytica (strain ATCC 21833 / DSM 2522 / FERM P-1141 / JCM 9156 / N-4)</name>
    <name type="common">Bacillus cellulosilyticus</name>
    <dbReference type="NCBI Taxonomy" id="649639"/>
    <lineage>
        <taxon>Bacteria</taxon>
        <taxon>Bacillati</taxon>
        <taxon>Bacillota</taxon>
        <taxon>Bacilli</taxon>
        <taxon>Bacillales</taxon>
        <taxon>Bacillaceae</taxon>
        <taxon>Evansella</taxon>
    </lineage>
</organism>
<dbReference type="EMBL" id="CP002394">
    <property type="protein sequence ID" value="ADU29755.1"/>
    <property type="molecule type" value="Genomic_DNA"/>
</dbReference>
<reference evidence="2 3" key="1">
    <citation type="submission" date="2010-12" db="EMBL/GenBank/DDBJ databases">
        <title>Complete sequence of Bacillus cellulosilyticus DSM 2522.</title>
        <authorList>
            <consortium name="US DOE Joint Genome Institute"/>
            <person name="Lucas S."/>
            <person name="Copeland A."/>
            <person name="Lapidus A."/>
            <person name="Cheng J.-F."/>
            <person name="Bruce D."/>
            <person name="Goodwin L."/>
            <person name="Pitluck S."/>
            <person name="Chertkov O."/>
            <person name="Detter J.C."/>
            <person name="Han C."/>
            <person name="Tapia R."/>
            <person name="Land M."/>
            <person name="Hauser L."/>
            <person name="Jeffries C."/>
            <person name="Kyrpides N."/>
            <person name="Ivanova N."/>
            <person name="Mikhailova N."/>
            <person name="Brumm P."/>
            <person name="Mead D."/>
            <person name="Woyke T."/>
        </authorList>
    </citation>
    <scope>NUCLEOTIDE SEQUENCE [LARGE SCALE GENOMIC DNA]</scope>
    <source>
        <strain evidence="3">ATCC 21833 / DSM 2522 / FERM P-1141 / JCM 9156 / N-4</strain>
    </source>
</reference>
<evidence type="ECO:0008006" key="4">
    <source>
        <dbReference type="Google" id="ProtNLM"/>
    </source>
</evidence>
<feature type="transmembrane region" description="Helical" evidence="1">
    <location>
        <begin position="7"/>
        <end position="25"/>
    </location>
</feature>
<dbReference type="eggNOG" id="ENOG5032YVX">
    <property type="taxonomic scope" value="Bacteria"/>
</dbReference>
<keyword evidence="3" id="KW-1185">Reference proteome</keyword>
<evidence type="ECO:0000313" key="3">
    <source>
        <dbReference type="Proteomes" id="UP000001401"/>
    </source>
</evidence>
<accession>E6TV71</accession>
<dbReference type="AlphaFoldDB" id="E6TV71"/>
<name>E6TV71_EVAC2</name>
<dbReference type="Proteomes" id="UP000001401">
    <property type="component" value="Chromosome"/>
</dbReference>
<dbReference type="RefSeq" id="WP_013488092.1">
    <property type="nucleotide sequence ID" value="NC_014829.1"/>
</dbReference>
<dbReference type="PANTHER" id="PTHR36443:SF1">
    <property type="entry name" value="BSR5223 PROTEIN"/>
    <property type="match status" value="1"/>
</dbReference>
<dbReference type="KEGG" id="bco:Bcell_1492"/>
<sequence length="72" mass="8036">MNQLPKLLISLGIILIIVGLLWQVGGKYLSLGKLPGDIFVKRGNTTFYFPIVTSIVISILLSLVFFIIGRFR</sequence>
<keyword evidence="1" id="KW-0472">Membrane</keyword>
<dbReference type="STRING" id="649639.Bcell_1492"/>
<dbReference type="HOGENOM" id="CLU_181383_1_1_9"/>